<dbReference type="SUPFAM" id="SSF82657">
    <property type="entry name" value="BolA-like"/>
    <property type="match status" value="1"/>
</dbReference>
<keyword evidence="3" id="KW-0547">Nucleotide-binding</keyword>
<dbReference type="InterPro" id="IPR050961">
    <property type="entry name" value="BolA/IbaG_stress_morph_reg"/>
</dbReference>
<name>A0A511X9P7_9PROT</name>
<sequence>MTARAVVPFLAARRTFTETTPMAMQASEIEAYIRKAIPDAVVRIEDLAGDGDHYACTVISEAFRGLSRVKQHKLVYNSLEGHMGGTLHALALQTAAP</sequence>
<keyword evidence="3" id="KW-0067">ATP-binding</keyword>
<dbReference type="InterPro" id="IPR036065">
    <property type="entry name" value="BolA-like_sf"/>
</dbReference>
<gene>
    <name evidence="3" type="ORF">ANI02nite_15480</name>
</gene>
<reference evidence="3 4" key="1">
    <citation type="submission" date="2019-07" db="EMBL/GenBank/DDBJ databases">
        <title>Whole genome shotgun sequence of Acetobacter nitrogenifigens NBRC 105050.</title>
        <authorList>
            <person name="Hosoyama A."/>
            <person name="Uohara A."/>
            <person name="Ohji S."/>
            <person name="Ichikawa N."/>
        </authorList>
    </citation>
    <scope>NUCLEOTIDE SEQUENCE [LARGE SCALE GENOMIC DNA]</scope>
    <source>
        <strain evidence="3 4">NBRC 105050</strain>
    </source>
</reference>
<dbReference type="EMBL" id="BJYF01000007">
    <property type="protein sequence ID" value="GEN59664.1"/>
    <property type="molecule type" value="Genomic_DNA"/>
</dbReference>
<evidence type="ECO:0000313" key="4">
    <source>
        <dbReference type="Proteomes" id="UP000321635"/>
    </source>
</evidence>
<accession>A0A511X9P7</accession>
<proteinExistence type="inferred from homology"/>
<dbReference type="PANTHER" id="PTHR46229">
    <property type="entry name" value="BOLA TRANSCRIPTION REGULATOR"/>
    <property type="match status" value="1"/>
</dbReference>
<dbReference type="STRING" id="1120919.GCA_000429165_01274"/>
<organism evidence="3 4">
    <name type="scientific">Acetobacter nitrogenifigens DSM 23921 = NBRC 105050</name>
    <dbReference type="NCBI Taxonomy" id="1120919"/>
    <lineage>
        <taxon>Bacteria</taxon>
        <taxon>Pseudomonadati</taxon>
        <taxon>Pseudomonadota</taxon>
        <taxon>Alphaproteobacteria</taxon>
        <taxon>Acetobacterales</taxon>
        <taxon>Acetobacteraceae</taxon>
        <taxon>Acetobacter</taxon>
    </lineage>
</organism>
<evidence type="ECO:0000313" key="3">
    <source>
        <dbReference type="EMBL" id="GEN59664.1"/>
    </source>
</evidence>
<dbReference type="GO" id="GO:0005524">
    <property type="term" value="F:ATP binding"/>
    <property type="evidence" value="ECO:0007669"/>
    <property type="project" value="UniProtKB-KW"/>
</dbReference>
<dbReference type="PIRSF" id="PIRSF003113">
    <property type="entry name" value="BolA"/>
    <property type="match status" value="1"/>
</dbReference>
<dbReference type="Proteomes" id="UP000321635">
    <property type="component" value="Unassembled WGS sequence"/>
</dbReference>
<dbReference type="AlphaFoldDB" id="A0A511X9P7"/>
<dbReference type="PANTHER" id="PTHR46229:SF2">
    <property type="entry name" value="BOLA-LIKE PROTEIN 1"/>
    <property type="match status" value="1"/>
</dbReference>
<dbReference type="Pfam" id="PF01722">
    <property type="entry name" value="BolA"/>
    <property type="match status" value="1"/>
</dbReference>
<dbReference type="Gene3D" id="3.30.300.90">
    <property type="entry name" value="BolA-like"/>
    <property type="match status" value="1"/>
</dbReference>
<comment type="similarity">
    <text evidence="1 2">Belongs to the BolA/IbaG family.</text>
</comment>
<comment type="caution">
    <text evidence="3">The sequence shown here is derived from an EMBL/GenBank/DDBJ whole genome shotgun (WGS) entry which is preliminary data.</text>
</comment>
<evidence type="ECO:0000256" key="1">
    <source>
        <dbReference type="ARBA" id="ARBA00005578"/>
    </source>
</evidence>
<dbReference type="InterPro" id="IPR002634">
    <property type="entry name" value="BolA"/>
</dbReference>
<evidence type="ECO:0000256" key="2">
    <source>
        <dbReference type="RuleBase" id="RU003860"/>
    </source>
</evidence>
<protein>
    <submittedName>
        <fullName evidence="3">ATP-binding protein</fullName>
    </submittedName>
</protein>
<keyword evidence="4" id="KW-1185">Reference proteome</keyword>